<dbReference type="EMBL" id="FMWP01000018">
    <property type="protein sequence ID" value="SCZ92288.1"/>
    <property type="molecule type" value="Genomic_DNA"/>
</dbReference>
<gene>
    <name evidence="3" type="ORF">BZ3500_MVSOF-1268-A1-R1_CHR5-2G07762</name>
</gene>
<feature type="region of interest" description="Disordered" evidence="2">
    <location>
        <begin position="1127"/>
        <end position="1166"/>
    </location>
</feature>
<keyword evidence="1" id="KW-0175">Coiled coil</keyword>
<feature type="region of interest" description="Disordered" evidence="2">
    <location>
        <begin position="557"/>
        <end position="673"/>
    </location>
</feature>
<organism evidence="3 4">
    <name type="scientific">Microbotryum saponariae</name>
    <dbReference type="NCBI Taxonomy" id="289078"/>
    <lineage>
        <taxon>Eukaryota</taxon>
        <taxon>Fungi</taxon>
        <taxon>Dikarya</taxon>
        <taxon>Basidiomycota</taxon>
        <taxon>Pucciniomycotina</taxon>
        <taxon>Microbotryomycetes</taxon>
        <taxon>Microbotryales</taxon>
        <taxon>Microbotryaceae</taxon>
        <taxon>Microbotryum</taxon>
    </lineage>
</organism>
<feature type="coiled-coil region" evidence="1">
    <location>
        <begin position="214"/>
        <end position="252"/>
    </location>
</feature>
<dbReference type="STRING" id="289078.A0A2X0LFD1"/>
<evidence type="ECO:0000256" key="2">
    <source>
        <dbReference type="SAM" id="MobiDB-lite"/>
    </source>
</evidence>
<feature type="compositionally biased region" description="Low complexity" evidence="2">
    <location>
        <begin position="631"/>
        <end position="648"/>
    </location>
</feature>
<feature type="compositionally biased region" description="Low complexity" evidence="2">
    <location>
        <begin position="879"/>
        <end position="907"/>
    </location>
</feature>
<sequence length="1257" mass="134060">MVLAASGMAHVPPSSPQSRSSSPAATTTPVGGPSLELGSALRSIQRRSSERFDDAPTGSRSTTSSTSTATGFSWNIIKNSSGSGSSSPQQMMTALEADLRLAAQVGQALLEEKAGLEKRLATAETGNQKMLDRLATAVKEAQQLQRRLEETVNNLEQAEANNRALLVSLEEDRKTITRLSSDAGKLIATSASLKSLSRTHEDTLQELISERKRATHAESRVKKAGDRVAEMEERLKRAIQDLEEMRQDTVLRSRKSYEALAKAKAKFASSTETILGSDGTEVAANPEAVELLKLVEGLVSENEMLRSESQELQSLLDTARDGQQSSRSPFHAEDAPNEEDEYDGHRIPTELSSNLMSEVLSSPSLSQSASHSFSGFESSLPFSSSSTEATSLHRSTASHSNRTIDLSRTCSDGSVHASDEPVRHSYFTPLANSTSRNTNRRFSGTDQMSAALSAEGLPTPRIPIGRRHHARRAMSIDVTSMSNMINSRRMSVGGTPTSPNMDYGQENRPPSSLSMNGSDLEDTTGFVRPRRHHRPLSLALGPPLFPQVLEDDSAPFKYSTTARNSPRMRTNRSSTPAEVSTPSGPISPTKRRRTLGLSPDGRSALVDSGTQTSPAPVPVPIIYHPTTSIPRRGSFTSSSRSVSPRLGSDLPRSNTTVSDLSDTDPSPKTDQLVPTSSMEMRTAALSGLIDHATRLFTRIQAADIASQENRLKKQHLSGDVRHVALANMKTLVSRNGMHQVHDIEELRAHFRRVLERERSGAGRDAMASKAPGDVASTESMVLRRDFVALVKLFRDLLFELSRLRTLVNRVEVEPHLATNLRKLDDPSVIDLVQGKLATPTSSSFLSPLSRFIPSALMPGSEASASTGAPPTLAAPGRKASPAAPIPTTRTAPKRSGVSAVSSATVEVEFGKGGAVRRAAQTDRPGEEGTGVEANASPSSAISAHVQGTSGRRTGSQVKRDLNSIFAGASNVPPPSSKPSEPWKLLSRGNPANSTSTSVAGSYNPFNRLLASYRPSMSSTTNAVLDSIPHAPGPNEEGAAPMPTLLERQLRPRGLSDSSIRSTFVAHANPHHRILSPATLALSSDSTSGQVVATPLPIPVIANSIPDTDGASCSRPSWKQQLTDSLLATTPVGRRPSMANLRSQRSSSQLRSVSAPHPSGEEDIPPVPSLPAIIPPPTSIPIKIHRSPSSPSASTPRTTSSFIAVPVPASAKDGPSSFLGSLTTWATSKDTGTGVGLVGSCQGQGGFADRERRGMGLH</sequence>
<dbReference type="AlphaFoldDB" id="A0A2X0LFD1"/>
<evidence type="ECO:0000256" key="1">
    <source>
        <dbReference type="SAM" id="Coils"/>
    </source>
</evidence>
<feature type="compositionally biased region" description="Low complexity" evidence="2">
    <location>
        <begin position="977"/>
        <end position="986"/>
    </location>
</feature>
<feature type="coiled-coil region" evidence="1">
    <location>
        <begin position="127"/>
        <end position="175"/>
    </location>
</feature>
<feature type="region of interest" description="Disordered" evidence="2">
    <location>
        <begin position="858"/>
        <end position="998"/>
    </location>
</feature>
<proteinExistence type="predicted"/>
<feature type="region of interest" description="Disordered" evidence="2">
    <location>
        <begin position="366"/>
        <end position="386"/>
    </location>
</feature>
<feature type="region of interest" description="Disordered" evidence="2">
    <location>
        <begin position="491"/>
        <end position="519"/>
    </location>
</feature>
<dbReference type="OrthoDB" id="4088568at2759"/>
<feature type="compositionally biased region" description="Low complexity" evidence="2">
    <location>
        <begin position="1140"/>
        <end position="1151"/>
    </location>
</feature>
<feature type="compositionally biased region" description="Polar residues" evidence="2">
    <location>
        <begin position="651"/>
        <end position="673"/>
    </location>
</feature>
<accession>A0A2X0LFD1</accession>
<feature type="compositionally biased region" description="Low complexity" evidence="2">
    <location>
        <begin position="16"/>
        <end position="29"/>
    </location>
</feature>
<dbReference type="Proteomes" id="UP000249723">
    <property type="component" value="Unassembled WGS sequence"/>
</dbReference>
<evidence type="ECO:0000313" key="4">
    <source>
        <dbReference type="Proteomes" id="UP000249723"/>
    </source>
</evidence>
<feature type="compositionally biased region" description="Polar residues" evidence="2">
    <location>
        <begin position="989"/>
        <end position="998"/>
    </location>
</feature>
<evidence type="ECO:0000313" key="3">
    <source>
        <dbReference type="EMBL" id="SCZ92288.1"/>
    </source>
</evidence>
<feature type="compositionally biased region" description="Polar residues" evidence="2">
    <location>
        <begin position="935"/>
        <end position="956"/>
    </location>
</feature>
<protein>
    <submittedName>
        <fullName evidence="3">BZ3500_MvSof-1268-A1-R1_Chr5-2g07762 protein</fullName>
    </submittedName>
</protein>
<feature type="region of interest" description="Disordered" evidence="2">
    <location>
        <begin position="305"/>
        <end position="345"/>
    </location>
</feature>
<feature type="compositionally biased region" description="Polar residues" evidence="2">
    <location>
        <begin position="508"/>
        <end position="517"/>
    </location>
</feature>
<feature type="region of interest" description="Disordered" evidence="2">
    <location>
        <begin position="1"/>
        <end position="69"/>
    </location>
</feature>
<name>A0A2X0LFD1_9BASI</name>
<feature type="compositionally biased region" description="Polar residues" evidence="2">
    <location>
        <begin position="558"/>
        <end position="586"/>
    </location>
</feature>
<keyword evidence="4" id="KW-1185">Reference proteome</keyword>
<feature type="compositionally biased region" description="Low complexity" evidence="2">
    <location>
        <begin position="57"/>
        <end position="69"/>
    </location>
</feature>
<reference evidence="4" key="1">
    <citation type="submission" date="2016-10" db="EMBL/GenBank/DDBJ databases">
        <authorList>
            <person name="Jeantristanb JTB J.-T."/>
            <person name="Ricardo R."/>
        </authorList>
    </citation>
    <scope>NUCLEOTIDE SEQUENCE [LARGE SCALE GENOMIC DNA]</scope>
</reference>